<name>H8XRX0_FLAIG</name>
<dbReference type="PATRIC" id="fig|1094466.5.peg.2601"/>
<dbReference type="eggNOG" id="COG4704">
    <property type="taxonomic scope" value="Bacteria"/>
</dbReference>
<dbReference type="STRING" id="1094466.KQS_13285"/>
<dbReference type="NCBIfam" id="TIGR02145">
    <property type="entry name" value="Fib_succ_major"/>
    <property type="match status" value="1"/>
</dbReference>
<dbReference type="EMBL" id="HE774682">
    <property type="protein sequence ID" value="CCG54554.1"/>
    <property type="molecule type" value="Genomic_DNA"/>
</dbReference>
<dbReference type="RefSeq" id="WP_014389672.1">
    <property type="nucleotide sequence ID" value="NC_017025.1"/>
</dbReference>
<dbReference type="AlphaFoldDB" id="H8XRX0"/>
<dbReference type="KEGG" id="fin:KQS_13285"/>
<reference evidence="3" key="2">
    <citation type="submission" date="2012-03" db="EMBL/GenBank/DDBJ databases">
        <title>Complete genome sequence of Flavobacterium indicum GPTSA100-9T, isolated from warm spring water.</title>
        <authorList>
            <person name="Barbier P."/>
            <person name="Houel A."/>
            <person name="Loux V."/>
            <person name="Poulain J."/>
            <person name="Bernardet J.-F."/>
            <person name="Touchon M."/>
            <person name="Duchaud E."/>
        </authorList>
    </citation>
    <scope>NUCLEOTIDE SEQUENCE [LARGE SCALE GENOMIC DNA]</scope>
    <source>
        <strain evidence="3">DSM 17447 / CIP 109464 / GPTSA100-9</strain>
    </source>
</reference>
<keyword evidence="3" id="KW-1185">Reference proteome</keyword>
<reference evidence="2 3" key="1">
    <citation type="journal article" date="2012" name="J. Bacteriol.">
        <title>Complete Genome Sequence of Flavobacterium indicum GPSTA100-9T, Isolated from Warm Spring Water.</title>
        <authorList>
            <person name="Barbier P."/>
            <person name="Houel A."/>
            <person name="Loux V."/>
            <person name="Poulain J."/>
            <person name="Bernardet J.F."/>
            <person name="Touchon M."/>
            <person name="Duchaud E."/>
        </authorList>
    </citation>
    <scope>NUCLEOTIDE SEQUENCE [LARGE SCALE GENOMIC DNA]</scope>
    <source>
        <strain evidence="3">DSM 17447 / CIP 109464 / GPTSA100-9</strain>
    </source>
</reference>
<organism evidence="2 3">
    <name type="scientific">Flavobacterium indicum (strain DSM 17447 / CIP 109464 / GPTSA100-9)</name>
    <dbReference type="NCBI Taxonomy" id="1094466"/>
    <lineage>
        <taxon>Bacteria</taxon>
        <taxon>Pseudomonadati</taxon>
        <taxon>Bacteroidota</taxon>
        <taxon>Flavobacteriia</taxon>
        <taxon>Flavobacteriales</taxon>
        <taxon>Flavobacteriaceae</taxon>
        <taxon>Flavobacterium</taxon>
    </lineage>
</organism>
<sequence length="297" mass="33289">MSRFIIFIFIFFFQSIKSQVVLEALEGGELNTCFSPTTIISKTPCSAVVGATLNDDLTTPMGIEYDWTGATGFIDGGTVRAIVDINGQCWFRRNAINVPSNYPSPVLPSGADLDIGWSGFYGNTYVADRGRLYQWKAVMNYILPLWTGTWTINDYLAIERGRGICPVGWHVPSDCEWQYLEDFVQVPSQYLDKFMSWNTRTFPSATNTGSGTFLSAQIPTAPNNQTGFSVLIFGYRDRSNMWGSNQISGFWTSTLSLYNTVHNLSGFVNRELLNFYVGIQRSNMSPANAYSLRCLKD</sequence>
<evidence type="ECO:0000313" key="3">
    <source>
        <dbReference type="Proteomes" id="UP000007599"/>
    </source>
</evidence>
<evidence type="ECO:0000313" key="2">
    <source>
        <dbReference type="EMBL" id="CCG54554.1"/>
    </source>
</evidence>
<protein>
    <recommendedName>
        <fullName evidence="1">Fibrobacter succinogenes major paralogous domain-containing protein</fullName>
    </recommendedName>
</protein>
<gene>
    <name evidence="2" type="ordered locus">KQS_13285</name>
</gene>
<proteinExistence type="predicted"/>
<dbReference type="Pfam" id="PF09603">
    <property type="entry name" value="Fib_succ_major"/>
    <property type="match status" value="1"/>
</dbReference>
<dbReference type="InterPro" id="IPR011871">
    <property type="entry name" value="Fib_succ_major"/>
</dbReference>
<dbReference type="OrthoDB" id="9805760at2"/>
<evidence type="ECO:0000259" key="1">
    <source>
        <dbReference type="Pfam" id="PF09603"/>
    </source>
</evidence>
<feature type="domain" description="Fibrobacter succinogenes major paralogous" evidence="1">
    <location>
        <begin position="83"/>
        <end position="296"/>
    </location>
</feature>
<dbReference type="HOGENOM" id="CLU_989545_0_0_10"/>
<dbReference type="Proteomes" id="UP000007599">
    <property type="component" value="Chromosome I"/>
</dbReference>
<accession>H8XRX0</accession>